<dbReference type="FunFam" id="2.60.40.10:FF:000050">
    <property type="entry name" value="Titin isoform B"/>
    <property type="match status" value="1"/>
</dbReference>
<dbReference type="FunFam" id="2.60.40.10:FF:000031">
    <property type="entry name" value="Myosin-binding protein C, slow type"/>
    <property type="match status" value="1"/>
</dbReference>
<evidence type="ECO:0000313" key="11">
    <source>
        <dbReference type="Ensembl" id="ENSXCOP00000019465.1"/>
    </source>
</evidence>
<dbReference type="GO" id="GO:0048738">
    <property type="term" value="P:cardiac muscle tissue development"/>
    <property type="evidence" value="ECO:0007669"/>
    <property type="project" value="TreeGrafter"/>
</dbReference>
<evidence type="ECO:0000256" key="5">
    <source>
        <dbReference type="ARBA" id="ARBA00022737"/>
    </source>
</evidence>
<dbReference type="PROSITE" id="PS50835">
    <property type="entry name" value="IG_LIKE"/>
    <property type="match status" value="3"/>
</dbReference>
<dbReference type="Pfam" id="PF07679">
    <property type="entry name" value="I-set"/>
    <property type="match status" value="3"/>
</dbReference>
<dbReference type="InterPro" id="IPR003599">
    <property type="entry name" value="Ig_sub"/>
</dbReference>
<feature type="domain" description="Ig-like" evidence="10">
    <location>
        <begin position="135"/>
        <end position="233"/>
    </location>
</feature>
<dbReference type="GO" id="GO:0045214">
    <property type="term" value="P:sarcomere organization"/>
    <property type="evidence" value="ECO:0007669"/>
    <property type="project" value="TreeGrafter"/>
</dbReference>
<dbReference type="SUPFAM" id="SSF48726">
    <property type="entry name" value="Immunoglobulin"/>
    <property type="match status" value="4"/>
</dbReference>
<keyword evidence="9" id="KW-0812">Transmembrane</keyword>
<protein>
    <recommendedName>
        <fullName evidence="10">Ig-like domain-containing protein</fullName>
    </recommendedName>
</protein>
<dbReference type="SMART" id="SM00409">
    <property type="entry name" value="IG"/>
    <property type="match status" value="3"/>
</dbReference>
<dbReference type="InterPro" id="IPR007110">
    <property type="entry name" value="Ig-like_dom"/>
</dbReference>
<dbReference type="FunFam" id="2.60.40.10:FF:000002">
    <property type="entry name" value="Titin a"/>
    <property type="match status" value="1"/>
</dbReference>
<evidence type="ECO:0000313" key="12">
    <source>
        <dbReference type="Proteomes" id="UP000261380"/>
    </source>
</evidence>
<evidence type="ECO:0000256" key="9">
    <source>
        <dbReference type="SAM" id="Phobius"/>
    </source>
</evidence>
<dbReference type="PANTHER" id="PTHR14340:SF13">
    <property type="entry name" value="TITIN"/>
    <property type="match status" value="1"/>
</dbReference>
<keyword evidence="4" id="KW-0963">Cytoplasm</keyword>
<dbReference type="InterPro" id="IPR036179">
    <property type="entry name" value="Ig-like_dom_sf"/>
</dbReference>
<dbReference type="GO" id="GO:0031430">
    <property type="term" value="C:M band"/>
    <property type="evidence" value="ECO:0007669"/>
    <property type="project" value="TreeGrafter"/>
</dbReference>
<dbReference type="SMART" id="SM00408">
    <property type="entry name" value="IGc2"/>
    <property type="match status" value="3"/>
</dbReference>
<dbReference type="InterPro" id="IPR013783">
    <property type="entry name" value="Ig-like_fold"/>
</dbReference>
<keyword evidence="5" id="KW-0677">Repeat</keyword>
<feature type="domain" description="Ig-like" evidence="10">
    <location>
        <begin position="237"/>
        <end position="376"/>
    </location>
</feature>
<dbReference type="Proteomes" id="UP000261380">
    <property type="component" value="Unplaced"/>
</dbReference>
<keyword evidence="8" id="KW-0393">Immunoglobulin domain</keyword>
<evidence type="ECO:0000256" key="7">
    <source>
        <dbReference type="ARBA" id="ARBA00023242"/>
    </source>
</evidence>
<dbReference type="GeneTree" id="ENSGT01110000267173"/>
<dbReference type="GO" id="GO:0008307">
    <property type="term" value="F:structural constituent of muscle"/>
    <property type="evidence" value="ECO:0007669"/>
    <property type="project" value="TreeGrafter"/>
</dbReference>
<dbReference type="GO" id="GO:0005634">
    <property type="term" value="C:nucleus"/>
    <property type="evidence" value="ECO:0007669"/>
    <property type="project" value="UniProtKB-SubCell"/>
</dbReference>
<organism evidence="11 12">
    <name type="scientific">Xiphophorus couchianus</name>
    <name type="common">Monterrey platyfish</name>
    <dbReference type="NCBI Taxonomy" id="32473"/>
    <lineage>
        <taxon>Eukaryota</taxon>
        <taxon>Metazoa</taxon>
        <taxon>Chordata</taxon>
        <taxon>Craniata</taxon>
        <taxon>Vertebrata</taxon>
        <taxon>Euteleostomi</taxon>
        <taxon>Actinopterygii</taxon>
        <taxon>Neopterygii</taxon>
        <taxon>Teleostei</taxon>
        <taxon>Neoteleostei</taxon>
        <taxon>Acanthomorphata</taxon>
        <taxon>Ovalentaria</taxon>
        <taxon>Atherinomorphae</taxon>
        <taxon>Cyprinodontiformes</taxon>
        <taxon>Poeciliidae</taxon>
        <taxon>Poeciliinae</taxon>
        <taxon>Xiphophorus</taxon>
    </lineage>
</organism>
<dbReference type="AlphaFoldDB" id="A0A3B5M7J9"/>
<evidence type="ECO:0000256" key="6">
    <source>
        <dbReference type="ARBA" id="ARBA00023157"/>
    </source>
</evidence>
<dbReference type="InterPro" id="IPR003598">
    <property type="entry name" value="Ig_sub2"/>
</dbReference>
<evidence type="ECO:0000256" key="2">
    <source>
        <dbReference type="ARBA" id="ARBA00004496"/>
    </source>
</evidence>
<keyword evidence="6" id="KW-1015">Disulfide bond</keyword>
<sequence>MTLFLYHFDFILYYTCNLFFILIYKESLKIMVPPEDIDTQEKKTISFSCKTNRPNATVKWMKAGQEITFSKRIVYRVDKEKHTLTIKDCTLADEGEYTVVAGDDKATQSQTSRYAGNVFPHVLNFGVSPNLSVGPEVHMLKHFTADCITVKKGEPIEIPADIIGLPIPKIEWSKDDVLIDKPTETLLMETEVTGRLNAKTTLSIPAANRRDRGSYTVSASNNMGSAKHTVYVMVLEPRLDIDASYSSNVVVMAGEPFKLEASVTGRPIPSLVWTKEGKELEDTAKIEIKTSDFHTTLISKDSLRRDGGAFTLTASNPGGFAKFTFNHGESLDKANIDITPSFTTLQIDNVDRFDGGKYLVTVENASGSKTAFVNVRVLDTPGPPQNLIV</sequence>
<evidence type="ECO:0000259" key="10">
    <source>
        <dbReference type="PROSITE" id="PS50835"/>
    </source>
</evidence>
<reference evidence="11" key="1">
    <citation type="submission" date="2025-08" db="UniProtKB">
        <authorList>
            <consortium name="Ensembl"/>
        </authorList>
    </citation>
    <scope>IDENTIFICATION</scope>
</reference>
<accession>A0A3B5M7J9</accession>
<dbReference type="Ensembl" id="ENSXCOT00000019705.1">
    <property type="protein sequence ID" value="ENSXCOP00000019465.1"/>
    <property type="gene ID" value="ENSXCOG00000014616.1"/>
</dbReference>
<evidence type="ECO:0000256" key="8">
    <source>
        <dbReference type="ARBA" id="ARBA00023319"/>
    </source>
</evidence>
<keyword evidence="7" id="KW-0539">Nucleus</keyword>
<feature type="domain" description="Ig-like" evidence="10">
    <location>
        <begin position="28"/>
        <end position="115"/>
    </location>
</feature>
<keyword evidence="9" id="KW-0472">Membrane</keyword>
<evidence type="ECO:0000256" key="3">
    <source>
        <dbReference type="ARBA" id="ARBA00006692"/>
    </source>
</evidence>
<keyword evidence="12" id="KW-1185">Reference proteome</keyword>
<dbReference type="PANTHER" id="PTHR14340">
    <property type="entry name" value="MICROFIBRIL-ASSOCIATED GLYCOPROTEIN 3"/>
    <property type="match status" value="1"/>
</dbReference>
<comment type="similarity">
    <text evidence="3">Belongs to the protein kinase superfamily. CAMK Ser/Thr protein kinase family.</text>
</comment>
<keyword evidence="9" id="KW-1133">Transmembrane helix</keyword>
<dbReference type="InterPro" id="IPR013098">
    <property type="entry name" value="Ig_I-set"/>
</dbReference>
<reference evidence="11" key="2">
    <citation type="submission" date="2025-09" db="UniProtKB">
        <authorList>
            <consortium name="Ensembl"/>
        </authorList>
    </citation>
    <scope>IDENTIFICATION</scope>
</reference>
<dbReference type="Gene3D" id="2.60.40.10">
    <property type="entry name" value="Immunoglobulins"/>
    <property type="match status" value="4"/>
</dbReference>
<feature type="transmembrane region" description="Helical" evidence="9">
    <location>
        <begin position="6"/>
        <end position="24"/>
    </location>
</feature>
<evidence type="ECO:0000256" key="1">
    <source>
        <dbReference type="ARBA" id="ARBA00004123"/>
    </source>
</evidence>
<name>A0A3B5M7J9_9TELE</name>
<proteinExistence type="inferred from homology"/>
<comment type="subcellular location">
    <subcellularLocation>
        <location evidence="2">Cytoplasm</location>
    </subcellularLocation>
    <subcellularLocation>
        <location evidence="1">Nucleus</location>
    </subcellularLocation>
</comment>
<evidence type="ECO:0000256" key="4">
    <source>
        <dbReference type="ARBA" id="ARBA00022490"/>
    </source>
</evidence>